<reference evidence="1 2" key="1">
    <citation type="submission" date="2018-06" db="EMBL/GenBank/DDBJ databases">
        <title>Extensive metabolic versatility and redundancy in microbially diverse, dynamic hydrothermal sediments.</title>
        <authorList>
            <person name="Dombrowski N."/>
            <person name="Teske A."/>
            <person name="Baker B.J."/>
        </authorList>
    </citation>
    <scope>NUCLEOTIDE SEQUENCE [LARGE SCALE GENOMIC DNA]</scope>
    <source>
        <strain evidence="1">B66_G16</strain>
    </source>
</reference>
<name>A0A497EK26_9CREN</name>
<accession>A0A497EK26</accession>
<proteinExistence type="predicted"/>
<dbReference type="EMBL" id="QMQV01000218">
    <property type="protein sequence ID" value="RLE45939.1"/>
    <property type="molecule type" value="Genomic_DNA"/>
</dbReference>
<dbReference type="GO" id="GO:0016788">
    <property type="term" value="F:hydrolase activity, acting on ester bonds"/>
    <property type="evidence" value="ECO:0007669"/>
    <property type="project" value="InterPro"/>
</dbReference>
<dbReference type="AlphaFoldDB" id="A0A497EK26"/>
<evidence type="ECO:0000313" key="2">
    <source>
        <dbReference type="Proteomes" id="UP000278475"/>
    </source>
</evidence>
<organism evidence="1 2">
    <name type="scientific">Thermoproteota archaeon</name>
    <dbReference type="NCBI Taxonomy" id="2056631"/>
    <lineage>
        <taxon>Archaea</taxon>
        <taxon>Thermoproteota</taxon>
    </lineage>
</organism>
<dbReference type="InterPro" id="IPR008947">
    <property type="entry name" value="PLipase_C/P1_nuclease_dom_sf"/>
</dbReference>
<dbReference type="Gene3D" id="1.10.575.10">
    <property type="entry name" value="P1 Nuclease"/>
    <property type="match status" value="1"/>
</dbReference>
<gene>
    <name evidence="1" type="ORF">DRJ31_10605</name>
</gene>
<comment type="caution">
    <text evidence="1">The sequence shown here is derived from an EMBL/GenBank/DDBJ whole genome shotgun (WGS) entry which is preliminary data.</text>
</comment>
<dbReference type="Proteomes" id="UP000278475">
    <property type="component" value="Unassembled WGS sequence"/>
</dbReference>
<protein>
    <submittedName>
        <fullName evidence="1">Uncharacterized protein</fullName>
    </submittedName>
</protein>
<sequence length="182" mass="21131">MVVVRKRKVYEVPARHHGSEAKELAIKEVWKSRKAYLKKQLEEAFFHLGRALHYIHDSCLERGLFFDRHDEVEKALDELSKETIEDEKAVVEYFEKPIEDPIQLEKLRSDTEAESKADKARIKASQLTGQVAASILLNKPCPQSYIEEHKKLSFQNAQTFKYCGDKLNSSLSLFQRSLSIFF</sequence>
<evidence type="ECO:0000313" key="1">
    <source>
        <dbReference type="EMBL" id="RLE45939.1"/>
    </source>
</evidence>